<comment type="catalytic activity">
    <reaction evidence="9 10 11">
        <text>adenosine(37) in tRNA + dimethylallyl diphosphate = N(6)-dimethylallyladenosine(37) in tRNA + diphosphate</text>
        <dbReference type="Rhea" id="RHEA:26482"/>
        <dbReference type="Rhea" id="RHEA-COMP:10162"/>
        <dbReference type="Rhea" id="RHEA-COMP:10375"/>
        <dbReference type="ChEBI" id="CHEBI:33019"/>
        <dbReference type="ChEBI" id="CHEBI:57623"/>
        <dbReference type="ChEBI" id="CHEBI:74411"/>
        <dbReference type="ChEBI" id="CHEBI:74415"/>
        <dbReference type="EC" id="2.5.1.75"/>
    </reaction>
</comment>
<gene>
    <name evidence="10 14" type="primary">miaA</name>
    <name evidence="14" type="ORF">I8J34_20285</name>
</gene>
<reference evidence="15" key="1">
    <citation type="journal article" date="2022" name="ISME J.">
        <title>Genetic and phylogenetic analysis of dissimilatory iodate-reducing bacteria identifies potential niches across the world's oceans.</title>
        <authorList>
            <person name="Reyes-Umana V."/>
            <person name="Henning Z."/>
            <person name="Lee K."/>
            <person name="Barnum T.P."/>
            <person name="Coates J.D."/>
        </authorList>
    </citation>
    <scope>NUCLEOTIDE SEQUENCE [LARGE SCALE GENOMIC DNA]</scope>
    <source>
        <strain evidence="15">IR12</strain>
    </source>
</reference>
<dbReference type="AlphaFoldDB" id="A0A944HDA8"/>
<organism evidence="14 15">
    <name type="scientific">Denitromonas iodatirespirans</name>
    <dbReference type="NCBI Taxonomy" id="2795389"/>
    <lineage>
        <taxon>Bacteria</taxon>
        <taxon>Pseudomonadati</taxon>
        <taxon>Pseudomonadota</taxon>
        <taxon>Betaproteobacteria</taxon>
        <taxon>Rhodocyclales</taxon>
        <taxon>Zoogloeaceae</taxon>
        <taxon>Denitromonas</taxon>
    </lineage>
</organism>
<dbReference type="NCBIfam" id="TIGR00174">
    <property type="entry name" value="miaA"/>
    <property type="match status" value="1"/>
</dbReference>
<dbReference type="EC" id="2.5.1.75" evidence="10"/>
<evidence type="ECO:0000256" key="12">
    <source>
        <dbReference type="RuleBase" id="RU003784"/>
    </source>
</evidence>
<accession>A0A944HDA8</accession>
<evidence type="ECO:0000256" key="6">
    <source>
        <dbReference type="ARBA" id="ARBA00022741"/>
    </source>
</evidence>
<comment type="similarity">
    <text evidence="3 10 13">Belongs to the IPP transferase family.</text>
</comment>
<dbReference type="SUPFAM" id="SSF52540">
    <property type="entry name" value="P-loop containing nucleoside triphosphate hydrolases"/>
    <property type="match status" value="1"/>
</dbReference>
<evidence type="ECO:0000313" key="14">
    <source>
        <dbReference type="EMBL" id="MBT0963532.1"/>
    </source>
</evidence>
<comment type="caution">
    <text evidence="14">The sequence shown here is derived from an EMBL/GenBank/DDBJ whole genome shotgun (WGS) entry which is preliminary data.</text>
</comment>
<dbReference type="PANTHER" id="PTHR11088:SF60">
    <property type="entry name" value="TRNA DIMETHYLALLYLTRANSFERASE"/>
    <property type="match status" value="1"/>
</dbReference>
<evidence type="ECO:0000256" key="13">
    <source>
        <dbReference type="RuleBase" id="RU003785"/>
    </source>
</evidence>
<dbReference type="Gene3D" id="3.40.50.300">
    <property type="entry name" value="P-loop containing nucleotide triphosphate hydrolases"/>
    <property type="match status" value="1"/>
</dbReference>
<keyword evidence="6 10" id="KW-0547">Nucleotide-binding</keyword>
<feature type="region of interest" description="Interaction with substrate tRNA" evidence="10">
    <location>
        <begin position="39"/>
        <end position="42"/>
    </location>
</feature>
<feature type="site" description="Interaction with substrate tRNA" evidence="10">
    <location>
        <position position="105"/>
    </location>
</feature>
<feature type="binding site" evidence="10">
    <location>
        <begin position="14"/>
        <end position="21"/>
    </location>
    <ligand>
        <name>ATP</name>
        <dbReference type="ChEBI" id="CHEBI:30616"/>
    </ligand>
</feature>
<feature type="binding site" evidence="10">
    <location>
        <begin position="16"/>
        <end position="21"/>
    </location>
    <ligand>
        <name>substrate</name>
    </ligand>
</feature>
<evidence type="ECO:0000256" key="11">
    <source>
        <dbReference type="RuleBase" id="RU003783"/>
    </source>
</evidence>
<keyword evidence="15" id="KW-1185">Reference proteome</keyword>
<dbReference type="HAMAP" id="MF_00185">
    <property type="entry name" value="IPP_trans"/>
    <property type="match status" value="1"/>
</dbReference>
<keyword evidence="7 10" id="KW-0067">ATP-binding</keyword>
<evidence type="ECO:0000256" key="4">
    <source>
        <dbReference type="ARBA" id="ARBA00022679"/>
    </source>
</evidence>
<comment type="cofactor">
    <cofactor evidence="1 10">
        <name>Mg(2+)</name>
        <dbReference type="ChEBI" id="CHEBI:18420"/>
    </cofactor>
</comment>
<sequence length="319" mass="34756">MPISALPPALLLLGPTASGKTASALALAEHLPIEIISVDSALVFRDMDIGSAKPSAAEQAVCPHHLIDILSPEEAYSAAKFRDDALRLMAEITARGRLPVLAGGTMLYFKALREGLSDLPQADAELRAHIDADARQFGWPAIHAALARLDPDAAAGLQPNDAQRIQRALEIVRLTGRPLADSYARREMAPPPYRFVGIALAPEDRSVLHARIEARFDAMLAAGFLDEVRALRARYALTLDLPSMRCVGYRQAWEHLDGLTDAATFRDKGIAATRQLAKRQLTWQRKFVEDWGDLSVVPCDDETVVGKTVDTARRLLAGT</sequence>
<feature type="region of interest" description="Interaction with substrate tRNA" evidence="10">
    <location>
        <begin position="245"/>
        <end position="250"/>
    </location>
</feature>
<protein>
    <recommendedName>
        <fullName evidence="10">tRNA dimethylallyltransferase</fullName>
        <ecNumber evidence="10">2.5.1.75</ecNumber>
    </recommendedName>
    <alternativeName>
        <fullName evidence="10">Dimethylallyl diphosphate:tRNA dimethylallyltransferase</fullName>
        <shortName evidence="10">DMAPP:tRNA dimethylallyltransferase</shortName>
        <shortName evidence="10">DMATase</shortName>
    </alternativeName>
    <alternativeName>
        <fullName evidence="10">Isopentenyl-diphosphate:tRNA isopentenyltransferase</fullName>
        <shortName evidence="10">IPP transferase</shortName>
        <shortName evidence="10">IPPT</shortName>
        <shortName evidence="10">IPTase</shortName>
    </alternativeName>
</protein>
<dbReference type="InterPro" id="IPR039657">
    <property type="entry name" value="Dimethylallyltransferase"/>
</dbReference>
<comment type="subunit">
    <text evidence="10">Monomer.</text>
</comment>
<dbReference type="InterPro" id="IPR018022">
    <property type="entry name" value="IPT"/>
</dbReference>
<comment type="caution">
    <text evidence="10">Lacks conserved residue(s) required for the propagation of feature annotation.</text>
</comment>
<keyword evidence="8 10" id="KW-0460">Magnesium</keyword>
<dbReference type="Pfam" id="PF01715">
    <property type="entry name" value="IPPT"/>
    <property type="match status" value="1"/>
</dbReference>
<evidence type="ECO:0000313" key="15">
    <source>
        <dbReference type="Proteomes" id="UP000694660"/>
    </source>
</evidence>
<comment type="function">
    <text evidence="2 10 12">Catalyzes the transfer of a dimethylallyl group onto the adenine at position 37 in tRNAs that read codons beginning with uridine, leading to the formation of N6-(dimethylallyl)adenosine (i(6)A).</text>
</comment>
<keyword evidence="4 10" id="KW-0808">Transferase</keyword>
<evidence type="ECO:0000256" key="7">
    <source>
        <dbReference type="ARBA" id="ARBA00022840"/>
    </source>
</evidence>
<evidence type="ECO:0000256" key="10">
    <source>
        <dbReference type="HAMAP-Rule" id="MF_00185"/>
    </source>
</evidence>
<proteinExistence type="inferred from homology"/>
<evidence type="ECO:0000256" key="2">
    <source>
        <dbReference type="ARBA" id="ARBA00003213"/>
    </source>
</evidence>
<evidence type="ECO:0000256" key="1">
    <source>
        <dbReference type="ARBA" id="ARBA00001946"/>
    </source>
</evidence>
<name>A0A944HDA8_DENI1</name>
<dbReference type="Gene3D" id="1.10.20.140">
    <property type="match status" value="1"/>
</dbReference>
<feature type="region of interest" description="Interaction with substrate tRNA" evidence="10">
    <location>
        <begin position="163"/>
        <end position="167"/>
    </location>
</feature>
<keyword evidence="5 10" id="KW-0819">tRNA processing</keyword>
<evidence type="ECO:0000256" key="5">
    <source>
        <dbReference type="ARBA" id="ARBA00022694"/>
    </source>
</evidence>
<dbReference type="Proteomes" id="UP000694660">
    <property type="component" value="Unassembled WGS sequence"/>
</dbReference>
<evidence type="ECO:0000256" key="9">
    <source>
        <dbReference type="ARBA" id="ARBA00049563"/>
    </source>
</evidence>
<evidence type="ECO:0000256" key="8">
    <source>
        <dbReference type="ARBA" id="ARBA00022842"/>
    </source>
</evidence>
<dbReference type="GO" id="GO:0005524">
    <property type="term" value="F:ATP binding"/>
    <property type="evidence" value="ECO:0007669"/>
    <property type="project" value="UniProtKB-UniRule"/>
</dbReference>
<dbReference type="GO" id="GO:0006400">
    <property type="term" value="P:tRNA modification"/>
    <property type="evidence" value="ECO:0007669"/>
    <property type="project" value="TreeGrafter"/>
</dbReference>
<dbReference type="EMBL" id="JAEKFT010000032">
    <property type="protein sequence ID" value="MBT0963532.1"/>
    <property type="molecule type" value="Genomic_DNA"/>
</dbReference>
<dbReference type="InterPro" id="IPR027417">
    <property type="entry name" value="P-loop_NTPase"/>
</dbReference>
<dbReference type="RefSeq" id="WP_214363464.1">
    <property type="nucleotide sequence ID" value="NZ_JAEKFT010000032.1"/>
</dbReference>
<feature type="site" description="Interaction with substrate tRNA" evidence="10">
    <location>
        <position position="127"/>
    </location>
</feature>
<dbReference type="GO" id="GO:0052381">
    <property type="term" value="F:tRNA dimethylallyltransferase activity"/>
    <property type="evidence" value="ECO:0007669"/>
    <property type="project" value="UniProtKB-UniRule"/>
</dbReference>
<dbReference type="PANTHER" id="PTHR11088">
    <property type="entry name" value="TRNA DIMETHYLALLYLTRANSFERASE"/>
    <property type="match status" value="1"/>
</dbReference>
<evidence type="ECO:0000256" key="3">
    <source>
        <dbReference type="ARBA" id="ARBA00005842"/>
    </source>
</evidence>